<dbReference type="AlphaFoldDB" id="A0A256FU68"/>
<sequence length="55" mass="6245">MAGHMPVYSDNVPVIPTGYLMPENPLHAKLRLRNVTWKNTGYDRSLPSRTTVFSD</sequence>
<keyword evidence="2" id="KW-1185">Reference proteome</keyword>
<gene>
    <name evidence="1" type="ORF">CEV32_3337</name>
</gene>
<dbReference type="EMBL" id="NNRK01000013">
    <property type="protein sequence ID" value="OYR18373.1"/>
    <property type="molecule type" value="Genomic_DNA"/>
</dbReference>
<dbReference type="Proteomes" id="UP000216345">
    <property type="component" value="Unassembled WGS sequence"/>
</dbReference>
<reference evidence="1 2" key="1">
    <citation type="submission" date="2017-07" db="EMBL/GenBank/DDBJ databases">
        <title>Phylogenetic study on the rhizospheric bacterium Ochrobactrum sp. A44.</title>
        <authorList>
            <person name="Krzyzanowska D.M."/>
            <person name="Ossowicki A."/>
            <person name="Rajewska M."/>
            <person name="Maciag T."/>
            <person name="Kaczynski Z."/>
            <person name="Czerwicka M."/>
            <person name="Jafra S."/>
        </authorList>
    </citation>
    <scope>NUCLEOTIDE SEQUENCE [LARGE SCALE GENOMIC DNA]</scope>
    <source>
        <strain evidence="1 2">PR17</strain>
    </source>
</reference>
<accession>A0A256FU68</accession>
<proteinExistence type="predicted"/>
<evidence type="ECO:0000313" key="1">
    <source>
        <dbReference type="EMBL" id="OYR18373.1"/>
    </source>
</evidence>
<comment type="caution">
    <text evidence="1">The sequence shown here is derived from an EMBL/GenBank/DDBJ whole genome shotgun (WGS) entry which is preliminary data.</text>
</comment>
<evidence type="ECO:0000313" key="2">
    <source>
        <dbReference type="Proteomes" id="UP000216345"/>
    </source>
</evidence>
<organism evidence="1 2">
    <name type="scientific">Brucella rhizosphaerae</name>
    <dbReference type="NCBI Taxonomy" id="571254"/>
    <lineage>
        <taxon>Bacteria</taxon>
        <taxon>Pseudomonadati</taxon>
        <taxon>Pseudomonadota</taxon>
        <taxon>Alphaproteobacteria</taxon>
        <taxon>Hyphomicrobiales</taxon>
        <taxon>Brucellaceae</taxon>
        <taxon>Brucella/Ochrobactrum group</taxon>
        <taxon>Brucella</taxon>
    </lineage>
</organism>
<name>A0A256FU68_9HYPH</name>
<protein>
    <submittedName>
        <fullName evidence="1">Uncharacterized protein</fullName>
    </submittedName>
</protein>